<dbReference type="GO" id="GO:0008800">
    <property type="term" value="F:beta-lactamase activity"/>
    <property type="evidence" value="ECO:0007669"/>
    <property type="project" value="UniProtKB-EC"/>
</dbReference>
<name>A0A7D7LTU7_9FLAO</name>
<protein>
    <recommendedName>
        <fullName evidence="3">beta-lactamase</fullName>
        <ecNumber evidence="3">3.5.2.6</ecNumber>
    </recommendedName>
</protein>
<feature type="region of interest" description="Disordered" evidence="4">
    <location>
        <begin position="221"/>
        <end position="240"/>
    </location>
</feature>
<dbReference type="PANTHER" id="PTHR35333:SF3">
    <property type="entry name" value="BETA-LACTAMASE-TYPE TRANSPEPTIDASE FOLD CONTAINING PROTEIN"/>
    <property type="match status" value="1"/>
</dbReference>
<proteinExistence type="inferred from homology"/>
<evidence type="ECO:0000313" key="9">
    <source>
        <dbReference type="Proteomes" id="UP000539710"/>
    </source>
</evidence>
<dbReference type="AlphaFoldDB" id="A0A7D7LTU7"/>
<dbReference type="KEGG" id="cbau:H1R16_00415"/>
<comment type="catalytic activity">
    <reaction evidence="1">
        <text>a beta-lactam + H2O = a substituted beta-amino acid</text>
        <dbReference type="Rhea" id="RHEA:20401"/>
        <dbReference type="ChEBI" id="CHEBI:15377"/>
        <dbReference type="ChEBI" id="CHEBI:35627"/>
        <dbReference type="ChEBI" id="CHEBI:140347"/>
        <dbReference type="EC" id="3.5.2.6"/>
    </reaction>
</comment>
<evidence type="ECO:0000256" key="2">
    <source>
        <dbReference type="ARBA" id="ARBA00009009"/>
    </source>
</evidence>
<dbReference type="SUPFAM" id="SSF56601">
    <property type="entry name" value="beta-lactamase/transpeptidase-like"/>
    <property type="match status" value="1"/>
</dbReference>
<evidence type="ECO:0000313" key="7">
    <source>
        <dbReference type="EMBL" id="QMS98513.1"/>
    </source>
</evidence>
<organism evidence="7 8">
    <name type="scientific">Marnyiella aurantia</name>
    <dbReference type="NCBI Taxonomy" id="2758037"/>
    <lineage>
        <taxon>Bacteria</taxon>
        <taxon>Pseudomonadati</taxon>
        <taxon>Bacteroidota</taxon>
        <taxon>Flavobacteriia</taxon>
        <taxon>Flavobacteriales</taxon>
        <taxon>Weeksellaceae</taxon>
        <taxon>Marnyiella</taxon>
    </lineage>
</organism>
<dbReference type="GO" id="GO:0046677">
    <property type="term" value="P:response to antibiotic"/>
    <property type="evidence" value="ECO:0007669"/>
    <property type="project" value="InterPro"/>
</dbReference>
<feature type="compositionally biased region" description="Polar residues" evidence="4">
    <location>
        <begin position="231"/>
        <end position="240"/>
    </location>
</feature>
<dbReference type="InterPro" id="IPR012338">
    <property type="entry name" value="Beta-lactam/transpept-like"/>
</dbReference>
<evidence type="ECO:0000256" key="3">
    <source>
        <dbReference type="ARBA" id="ARBA00012865"/>
    </source>
</evidence>
<dbReference type="Gene3D" id="3.40.710.10">
    <property type="entry name" value="DD-peptidase/beta-lactamase superfamily"/>
    <property type="match status" value="1"/>
</dbReference>
<dbReference type="NCBIfam" id="NF012099">
    <property type="entry name" value="SubclassA2"/>
    <property type="match status" value="1"/>
</dbReference>
<dbReference type="EMBL" id="CP059472">
    <property type="protein sequence ID" value="QMS98513.1"/>
    <property type="molecule type" value="Genomic_DNA"/>
</dbReference>
<dbReference type="PANTHER" id="PTHR35333">
    <property type="entry name" value="BETA-LACTAMASE"/>
    <property type="match status" value="1"/>
</dbReference>
<reference evidence="6" key="4">
    <citation type="submission" date="2020-07" db="EMBL/GenBank/DDBJ databases">
        <authorList>
            <person name="Yang C."/>
        </authorList>
    </citation>
    <scope>NUCLEOTIDE SEQUENCE</scope>
    <source>
        <strain evidence="6">Cx-624</strain>
    </source>
</reference>
<evidence type="ECO:0000256" key="4">
    <source>
        <dbReference type="SAM" id="MobiDB-lite"/>
    </source>
</evidence>
<evidence type="ECO:0000313" key="6">
    <source>
        <dbReference type="EMBL" id="MBA5246099.1"/>
    </source>
</evidence>
<dbReference type="GO" id="GO:0030655">
    <property type="term" value="P:beta-lactam antibiotic catabolic process"/>
    <property type="evidence" value="ECO:0007669"/>
    <property type="project" value="InterPro"/>
</dbReference>
<reference evidence="7" key="1">
    <citation type="submission" date="2020-07" db="EMBL/GenBank/DDBJ databases">
        <title>Chryseobacterium sp. CX-624.</title>
        <authorList>
            <person name="Yang C."/>
        </authorList>
    </citation>
    <scope>NUCLEOTIDE SEQUENCE</scope>
    <source>
        <strain evidence="7">CX-624</strain>
    </source>
</reference>
<evidence type="ECO:0000313" key="8">
    <source>
        <dbReference type="Proteomes" id="UP000515349"/>
    </source>
</evidence>
<dbReference type="InterPro" id="IPR000871">
    <property type="entry name" value="Beta-lactam_class-A"/>
</dbReference>
<sequence length="298" mass="32945">MMKVTFILSFLLLAAGIYAQNLKGDIERIIKGKDATVAVSVLKLGESYNVDINGDKKLPMQSVFKFHIALAVLDAADNGKLSLDQPIFIKKADLLENTWSPIRNKYPEGNISLPLQEIIRYTLAESDNNGCDILLRLIGGTEAVQNFMDTKEISDFSIKANEEEMHRDWNVQYTNYTTTNSMNTVLKKFKEGKMVSAKSTDFLWKVMLGTKTGLNKIKDQLPAGTPVAHKTGSSGKNSAGLTGAENDAGIITLPSGDQYALSIFISDSRETDAVNCKIISDISMKVWQHFSGMTKYEK</sequence>
<dbReference type="Pfam" id="PF13354">
    <property type="entry name" value="Beta-lactamase2"/>
    <property type="match status" value="1"/>
</dbReference>
<gene>
    <name evidence="7" type="primary">bla</name>
    <name evidence="7" type="ORF">H1R16_00415</name>
    <name evidence="6" type="ORF">H2507_02855</name>
</gene>
<dbReference type="InterPro" id="IPR045155">
    <property type="entry name" value="Beta-lactam_cat"/>
</dbReference>
<dbReference type="EMBL" id="JACEUX010000001">
    <property type="protein sequence ID" value="MBA5246099.1"/>
    <property type="molecule type" value="Genomic_DNA"/>
</dbReference>
<reference evidence="8" key="2">
    <citation type="submission" date="2020-07" db="EMBL/GenBank/DDBJ databases">
        <title>Chryseobacterium sp.cx-624.</title>
        <authorList>
            <person name="Yang C."/>
        </authorList>
    </citation>
    <scope>NUCLEOTIDE SEQUENCE [LARGE SCALE GENOMIC DNA]</scope>
    <source>
        <strain evidence="8">cx-624</strain>
    </source>
</reference>
<dbReference type="NCBIfam" id="NF033103">
    <property type="entry name" value="bla_class_A"/>
    <property type="match status" value="1"/>
</dbReference>
<comment type="similarity">
    <text evidence="2">Belongs to the class-A beta-lactamase family.</text>
</comment>
<reference evidence="9" key="3">
    <citation type="submission" date="2020-07" db="EMBL/GenBank/DDBJ databases">
        <title>Flavobacterium sp. xlx-214.</title>
        <authorList>
            <person name="Yang C."/>
        </authorList>
    </citation>
    <scope>NUCLEOTIDE SEQUENCE [LARGE SCALE GENOMIC DNA]</scope>
    <source>
        <strain evidence="9">CX-624</strain>
    </source>
</reference>
<evidence type="ECO:0000256" key="1">
    <source>
        <dbReference type="ARBA" id="ARBA00001526"/>
    </source>
</evidence>
<feature type="domain" description="Beta-lactamase class A catalytic" evidence="5">
    <location>
        <begin position="39"/>
        <end position="264"/>
    </location>
</feature>
<dbReference type="Proteomes" id="UP000539710">
    <property type="component" value="Unassembled WGS sequence"/>
</dbReference>
<dbReference type="EC" id="3.5.2.6" evidence="3"/>
<evidence type="ECO:0000259" key="5">
    <source>
        <dbReference type="Pfam" id="PF13354"/>
    </source>
</evidence>
<keyword evidence="9" id="KW-1185">Reference proteome</keyword>
<accession>A0A7D7LTU7</accession>
<dbReference type="Proteomes" id="UP000515349">
    <property type="component" value="Chromosome"/>
</dbReference>